<gene>
    <name evidence="1" type="ORF">OG835_03890</name>
</gene>
<proteinExistence type="predicted"/>
<reference evidence="1" key="1">
    <citation type="submission" date="2022-10" db="EMBL/GenBank/DDBJ databases">
        <title>The complete genomes of actinobacterial strains from the NBC collection.</title>
        <authorList>
            <person name="Joergensen T.S."/>
            <person name="Alvarez Arevalo M."/>
            <person name="Sterndorff E.B."/>
            <person name="Faurdal D."/>
            <person name="Vuksanovic O."/>
            <person name="Mourched A.-S."/>
            <person name="Charusanti P."/>
            <person name="Shaw S."/>
            <person name="Blin K."/>
            <person name="Weber T."/>
        </authorList>
    </citation>
    <scope>NUCLEOTIDE SEQUENCE</scope>
    <source>
        <strain evidence="1">NBC 01771</strain>
    </source>
</reference>
<protein>
    <submittedName>
        <fullName evidence="1">Helix-turn-helix transcriptional regulator</fullName>
    </submittedName>
</protein>
<organism evidence="1 2">
    <name type="scientific">Streptomyces scopuliridis</name>
    <dbReference type="NCBI Taxonomy" id="452529"/>
    <lineage>
        <taxon>Bacteria</taxon>
        <taxon>Bacillati</taxon>
        <taxon>Actinomycetota</taxon>
        <taxon>Actinomycetes</taxon>
        <taxon>Kitasatosporales</taxon>
        <taxon>Streptomycetaceae</taxon>
        <taxon>Streptomyces</taxon>
    </lineage>
</organism>
<dbReference type="EMBL" id="CP109109">
    <property type="protein sequence ID" value="WSB96221.1"/>
    <property type="molecule type" value="Genomic_DNA"/>
</dbReference>
<sequence>MTSEMSEAVALTGLLAGREREGSDGWCPLERALGVVGTRSAMLLVREGFYGGRRFDELARRAGITETVTAKRLRALVDIGVFARVPYREAGQRTRHEYVLTDMGRALFPVLASLMNWGDSYLADASGGITWTHTGCGAEVAPRVRCAEGHDVAIGETSAVATITTRRPGQGPDRNPAGDGARQEERQGES</sequence>
<name>A0ACD4ZDY3_9ACTN</name>
<dbReference type="Proteomes" id="UP001348369">
    <property type="component" value="Chromosome"/>
</dbReference>
<accession>A0ACD4ZDY3</accession>
<evidence type="ECO:0000313" key="2">
    <source>
        <dbReference type="Proteomes" id="UP001348369"/>
    </source>
</evidence>
<evidence type="ECO:0000313" key="1">
    <source>
        <dbReference type="EMBL" id="WSB96221.1"/>
    </source>
</evidence>
<keyword evidence="2" id="KW-1185">Reference proteome</keyword>